<dbReference type="CDD" id="cd14263">
    <property type="entry name" value="DAGK_IM_like"/>
    <property type="match status" value="1"/>
</dbReference>
<evidence type="ECO:0000256" key="1">
    <source>
        <dbReference type="ARBA" id="ARBA00004651"/>
    </source>
</evidence>
<comment type="similarity">
    <text evidence="2">Belongs to the bacterial diacylglycerol kinase family.</text>
</comment>
<keyword evidence="10 15" id="KW-1133">Transmembrane helix</keyword>
<name>A0ABU0XT94_9BURK</name>
<keyword evidence="7" id="KW-0547">Nucleotide-binding</keyword>
<keyword evidence="14" id="KW-1208">Phospholipid metabolism</keyword>
<reference evidence="16 17" key="1">
    <citation type="submission" date="2023-08" db="EMBL/GenBank/DDBJ databases">
        <title>Draft genome sequence of Janthinobacterium lividum.</title>
        <authorList>
            <person name="Chun B.H."/>
            <person name="Lee Y."/>
        </authorList>
    </citation>
    <scope>NUCLEOTIDE SEQUENCE [LARGE SCALE GENOMIC DNA]</scope>
    <source>
        <strain evidence="16 17">AMJK</strain>
    </source>
</reference>
<evidence type="ECO:0000256" key="8">
    <source>
        <dbReference type="ARBA" id="ARBA00022777"/>
    </source>
</evidence>
<proteinExistence type="inferred from homology"/>
<sequence length="124" mass="13617">MKNQSVFKRMGFALQGINVAFRMESSFRLQCLAALMVVIVLCWSRPPLIWWALLLLNCGMVLAAELFNTALEHLIDHLHPSLHPSIKIAKDCAAGAVLLLSLAAICVFVAFLLENAAWQSGILG</sequence>
<keyword evidence="17" id="KW-1185">Reference proteome</keyword>
<organism evidence="16 17">
    <name type="scientific">Janthinobacterium lividum</name>
    <dbReference type="NCBI Taxonomy" id="29581"/>
    <lineage>
        <taxon>Bacteria</taxon>
        <taxon>Pseudomonadati</taxon>
        <taxon>Pseudomonadota</taxon>
        <taxon>Betaproteobacteria</taxon>
        <taxon>Burkholderiales</taxon>
        <taxon>Oxalobacteraceae</taxon>
        <taxon>Janthinobacterium</taxon>
    </lineage>
</organism>
<keyword evidence="9" id="KW-0067">ATP-binding</keyword>
<evidence type="ECO:0000256" key="9">
    <source>
        <dbReference type="ARBA" id="ARBA00022840"/>
    </source>
</evidence>
<dbReference type="InterPro" id="IPR036945">
    <property type="entry name" value="DAGK_sf"/>
</dbReference>
<dbReference type="PANTHER" id="PTHR34299">
    <property type="entry name" value="DIACYLGLYCEROL KINASE"/>
    <property type="match status" value="1"/>
</dbReference>
<evidence type="ECO:0000256" key="14">
    <source>
        <dbReference type="ARBA" id="ARBA00023264"/>
    </source>
</evidence>
<evidence type="ECO:0000256" key="10">
    <source>
        <dbReference type="ARBA" id="ARBA00022989"/>
    </source>
</evidence>
<keyword evidence="13" id="KW-0594">Phospholipid biosynthesis</keyword>
<dbReference type="EC" id="2.7.1.107" evidence="16"/>
<evidence type="ECO:0000256" key="7">
    <source>
        <dbReference type="ARBA" id="ARBA00022741"/>
    </source>
</evidence>
<accession>A0ABU0XT94</accession>
<dbReference type="RefSeq" id="WP_307779273.1">
    <property type="nucleotide sequence ID" value="NZ_JAVFKP010000002.1"/>
</dbReference>
<comment type="caution">
    <text evidence="16">The sequence shown here is derived from an EMBL/GenBank/DDBJ whole genome shotgun (WGS) entry which is preliminary data.</text>
</comment>
<evidence type="ECO:0000256" key="11">
    <source>
        <dbReference type="ARBA" id="ARBA00023098"/>
    </source>
</evidence>
<dbReference type="Proteomes" id="UP001237592">
    <property type="component" value="Unassembled WGS sequence"/>
</dbReference>
<dbReference type="Pfam" id="PF01219">
    <property type="entry name" value="DAGK_prokar"/>
    <property type="match status" value="1"/>
</dbReference>
<evidence type="ECO:0000256" key="4">
    <source>
        <dbReference type="ARBA" id="ARBA00022516"/>
    </source>
</evidence>
<keyword evidence="12 15" id="KW-0472">Membrane</keyword>
<keyword evidence="11" id="KW-0443">Lipid metabolism</keyword>
<evidence type="ECO:0000256" key="15">
    <source>
        <dbReference type="SAM" id="Phobius"/>
    </source>
</evidence>
<evidence type="ECO:0000256" key="3">
    <source>
        <dbReference type="ARBA" id="ARBA00022475"/>
    </source>
</evidence>
<keyword evidence="4" id="KW-0444">Lipid biosynthesis</keyword>
<comment type="subcellular location">
    <subcellularLocation>
        <location evidence="1">Cell membrane</location>
        <topology evidence="1">Multi-pass membrane protein</topology>
    </subcellularLocation>
</comment>
<dbReference type="GO" id="GO:0004143">
    <property type="term" value="F:ATP-dependent diacylglycerol kinase activity"/>
    <property type="evidence" value="ECO:0007669"/>
    <property type="project" value="UniProtKB-EC"/>
</dbReference>
<evidence type="ECO:0000313" key="17">
    <source>
        <dbReference type="Proteomes" id="UP001237592"/>
    </source>
</evidence>
<evidence type="ECO:0000256" key="2">
    <source>
        <dbReference type="ARBA" id="ARBA00005967"/>
    </source>
</evidence>
<feature type="transmembrane region" description="Helical" evidence="15">
    <location>
        <begin position="92"/>
        <end position="113"/>
    </location>
</feature>
<dbReference type="EMBL" id="JAVFKP010000002">
    <property type="protein sequence ID" value="MDQ4626735.1"/>
    <property type="molecule type" value="Genomic_DNA"/>
</dbReference>
<keyword evidence="3" id="KW-1003">Cell membrane</keyword>
<evidence type="ECO:0000313" key="16">
    <source>
        <dbReference type="EMBL" id="MDQ4626735.1"/>
    </source>
</evidence>
<evidence type="ECO:0000256" key="5">
    <source>
        <dbReference type="ARBA" id="ARBA00022679"/>
    </source>
</evidence>
<keyword evidence="6 15" id="KW-0812">Transmembrane</keyword>
<gene>
    <name evidence="16" type="ORF">RB624_12640</name>
</gene>
<dbReference type="PANTHER" id="PTHR34299:SF1">
    <property type="entry name" value="DIACYLGLYCEROL KINASE"/>
    <property type="match status" value="1"/>
</dbReference>
<evidence type="ECO:0000256" key="13">
    <source>
        <dbReference type="ARBA" id="ARBA00023209"/>
    </source>
</evidence>
<keyword evidence="8 16" id="KW-0418">Kinase</keyword>
<dbReference type="InterPro" id="IPR000829">
    <property type="entry name" value="DAGK"/>
</dbReference>
<evidence type="ECO:0000256" key="12">
    <source>
        <dbReference type="ARBA" id="ARBA00023136"/>
    </source>
</evidence>
<feature type="transmembrane region" description="Helical" evidence="15">
    <location>
        <begin position="49"/>
        <end position="71"/>
    </location>
</feature>
<protein>
    <submittedName>
        <fullName evidence="16">Diacylglycerol kinase</fullName>
        <ecNumber evidence="16">2.7.1.107</ecNumber>
    </submittedName>
</protein>
<feature type="transmembrane region" description="Helical" evidence="15">
    <location>
        <begin position="27"/>
        <end position="43"/>
    </location>
</feature>
<keyword evidence="5 16" id="KW-0808">Transferase</keyword>
<evidence type="ECO:0000256" key="6">
    <source>
        <dbReference type="ARBA" id="ARBA00022692"/>
    </source>
</evidence>
<dbReference type="Gene3D" id="1.10.287.3610">
    <property type="match status" value="1"/>
</dbReference>